<name>A0ABN8YSA3_RANTA</name>
<organism evidence="1 2">
    <name type="scientific">Rangifer tarandus platyrhynchus</name>
    <name type="common">Svalbard reindeer</name>
    <dbReference type="NCBI Taxonomy" id="3082113"/>
    <lineage>
        <taxon>Eukaryota</taxon>
        <taxon>Metazoa</taxon>
        <taxon>Chordata</taxon>
        <taxon>Craniata</taxon>
        <taxon>Vertebrata</taxon>
        <taxon>Euteleostomi</taxon>
        <taxon>Mammalia</taxon>
        <taxon>Eutheria</taxon>
        <taxon>Laurasiatheria</taxon>
        <taxon>Artiodactyla</taxon>
        <taxon>Ruminantia</taxon>
        <taxon>Pecora</taxon>
        <taxon>Cervidae</taxon>
        <taxon>Odocoileinae</taxon>
        <taxon>Rangifer</taxon>
    </lineage>
</organism>
<sequence length="186" mass="20319">MELTPGPAPCDTSTSCLGPGDPCWHYLDDQLWDRDAQRIIKKLVHDIASSVTQTFLIETKVCSQMQELVLWAMVTACPSPPTSRCFTATSVVTLHPEETDEPQGLPWCVASARCNKAEQTAEEKTATAVQTGREITVNAGQGDDRQKARNLNDNGETESFYAIIPRVLIGGKDEFSTDGAGQKHSH</sequence>
<gene>
    <name evidence="1" type="ORF">MRATA1EN1_LOCUS13424</name>
</gene>
<keyword evidence="2" id="KW-1185">Reference proteome</keyword>
<dbReference type="Proteomes" id="UP001176941">
    <property type="component" value="Chromosome 23"/>
</dbReference>
<dbReference type="EMBL" id="OX459959">
    <property type="protein sequence ID" value="CAI9164462.1"/>
    <property type="molecule type" value="Genomic_DNA"/>
</dbReference>
<proteinExistence type="predicted"/>
<protein>
    <submittedName>
        <fullName evidence="1">Uncharacterized protein</fullName>
    </submittedName>
</protein>
<evidence type="ECO:0000313" key="1">
    <source>
        <dbReference type="EMBL" id="CAI9164462.1"/>
    </source>
</evidence>
<accession>A0ABN8YSA3</accession>
<reference evidence="1" key="1">
    <citation type="submission" date="2023-04" db="EMBL/GenBank/DDBJ databases">
        <authorList>
            <consortium name="ELIXIR-Norway"/>
        </authorList>
    </citation>
    <scope>NUCLEOTIDE SEQUENCE [LARGE SCALE GENOMIC DNA]</scope>
</reference>
<evidence type="ECO:0000313" key="2">
    <source>
        <dbReference type="Proteomes" id="UP001176941"/>
    </source>
</evidence>